<protein>
    <submittedName>
        <fullName evidence="1">Uncharacterized protein</fullName>
    </submittedName>
</protein>
<dbReference type="InParanoid" id="A0A423XLN5"/>
<comment type="caution">
    <text evidence="1">The sequence shown here is derived from an EMBL/GenBank/DDBJ whole genome shotgun (WGS) entry which is preliminary data.</text>
</comment>
<evidence type="ECO:0000313" key="1">
    <source>
        <dbReference type="EMBL" id="ROW17450.1"/>
    </source>
</evidence>
<organism evidence="1 2">
    <name type="scientific">Cytospora leucostoma</name>
    <dbReference type="NCBI Taxonomy" id="1230097"/>
    <lineage>
        <taxon>Eukaryota</taxon>
        <taxon>Fungi</taxon>
        <taxon>Dikarya</taxon>
        <taxon>Ascomycota</taxon>
        <taxon>Pezizomycotina</taxon>
        <taxon>Sordariomycetes</taxon>
        <taxon>Sordariomycetidae</taxon>
        <taxon>Diaporthales</taxon>
        <taxon>Cytosporaceae</taxon>
        <taxon>Cytospora</taxon>
    </lineage>
</organism>
<gene>
    <name evidence="1" type="ORF">VPNG_00580</name>
</gene>
<name>A0A423XLN5_9PEZI</name>
<keyword evidence="2" id="KW-1185">Reference proteome</keyword>
<reference evidence="1 2" key="1">
    <citation type="submission" date="2015-09" db="EMBL/GenBank/DDBJ databases">
        <title>Host preference determinants of Valsa canker pathogens revealed by comparative genomics.</title>
        <authorList>
            <person name="Yin Z."/>
            <person name="Huang L."/>
        </authorList>
    </citation>
    <scope>NUCLEOTIDE SEQUENCE [LARGE SCALE GENOMIC DNA]</scope>
    <source>
        <strain evidence="1 2">SXYLt</strain>
    </source>
</reference>
<dbReference type="EMBL" id="LKEB01000002">
    <property type="protein sequence ID" value="ROW17450.1"/>
    <property type="molecule type" value="Genomic_DNA"/>
</dbReference>
<accession>A0A423XLN5</accession>
<evidence type="ECO:0000313" key="2">
    <source>
        <dbReference type="Proteomes" id="UP000285146"/>
    </source>
</evidence>
<proteinExistence type="predicted"/>
<dbReference type="AlphaFoldDB" id="A0A423XLN5"/>
<dbReference type="Proteomes" id="UP000285146">
    <property type="component" value="Unassembled WGS sequence"/>
</dbReference>
<dbReference type="OrthoDB" id="5237726at2759"/>
<sequence length="134" mass="15734">MSTSSRTDIAGIAPGDRDRERKSISYMWYIHVLVKVNTEDRLRDHTAPVARIDDLTDHLVLRFFDDEVLGRLVDTTPLFEHADAYARILKGVPERFREECCRRLYVLLFTMCIVEWPSGNRRAPHRGRRQRPSH</sequence>